<organism evidence="1 2">
    <name type="scientific">Globodera rostochiensis</name>
    <name type="common">Golden nematode worm</name>
    <name type="synonym">Heterodera rostochiensis</name>
    <dbReference type="NCBI Taxonomy" id="31243"/>
    <lineage>
        <taxon>Eukaryota</taxon>
        <taxon>Metazoa</taxon>
        <taxon>Ecdysozoa</taxon>
        <taxon>Nematoda</taxon>
        <taxon>Chromadorea</taxon>
        <taxon>Rhabditida</taxon>
        <taxon>Tylenchina</taxon>
        <taxon>Tylenchomorpha</taxon>
        <taxon>Tylenchoidea</taxon>
        <taxon>Heteroderidae</taxon>
        <taxon>Heteroderinae</taxon>
        <taxon>Globodera</taxon>
    </lineage>
</organism>
<evidence type="ECO:0000313" key="1">
    <source>
        <dbReference type="Proteomes" id="UP000887572"/>
    </source>
</evidence>
<proteinExistence type="predicted"/>
<keyword evidence="1" id="KW-1185">Reference proteome</keyword>
<name>A0A914HGA9_GLORO</name>
<dbReference type="WBParaSite" id="Gr19_v10_g16692.t1">
    <property type="protein sequence ID" value="Gr19_v10_g16692.t1"/>
    <property type="gene ID" value="Gr19_v10_g16692"/>
</dbReference>
<protein>
    <submittedName>
        <fullName evidence="2">F-box domain-containing protein</fullName>
    </submittedName>
</protein>
<evidence type="ECO:0000313" key="2">
    <source>
        <dbReference type="WBParaSite" id="Gr19_v10_g16692.t1"/>
    </source>
</evidence>
<dbReference type="Proteomes" id="UP000887572">
    <property type="component" value="Unplaced"/>
</dbReference>
<reference evidence="2" key="1">
    <citation type="submission" date="2022-11" db="UniProtKB">
        <authorList>
            <consortium name="WormBaseParasite"/>
        </authorList>
    </citation>
    <scope>IDENTIFICATION</scope>
</reference>
<sequence length="362" mass="41400">MSDNTSDEEQQQQMREISICGDVWLEVFAFVSPLELGQLIMALISDRFDRLVAEHFKTRKWSLGPLQIFRPIDGNGAQIVIEPPDVNGAQIDTEPPDVNGFVFEPAGERLPIPQGPLPSKVIGFKVIEISYIDGSVIEFLQRLRRLFNSSEATVGICTFEDQSRSWDIIRQKIWPLINDNICRLVLESQLDHLRQLSPTILRNCTKLRLIDARQLFVQAEDTLIGLFPEFPADDNADASSAQAVAKWLLTRREDGRPKMLRCYDSAELEGLKRSFVNASQPEQFDSGAIDISTNDRIDWLLVRCPIAREEAKWVVWEKEAIKWQGFRQWNRIAIHFKDFEDDDIDDGMLDANDEEGPSEPKK</sequence>
<accession>A0A914HGA9</accession>
<dbReference type="AlphaFoldDB" id="A0A914HGA9"/>